<accession>A0A316Z365</accession>
<dbReference type="InterPro" id="IPR020904">
    <property type="entry name" value="Sc_DH/Rdtase_CS"/>
</dbReference>
<dbReference type="PANTHER" id="PTHR24322">
    <property type="entry name" value="PKSB"/>
    <property type="match status" value="1"/>
</dbReference>
<gene>
    <name evidence="4" type="ORF">FA09DRAFT_331478</name>
</gene>
<dbReference type="SUPFAM" id="SSF51735">
    <property type="entry name" value="NAD(P)-binding Rossmann-fold domains"/>
    <property type="match status" value="1"/>
</dbReference>
<dbReference type="Pfam" id="PF00106">
    <property type="entry name" value="adh_short"/>
    <property type="match status" value="1"/>
</dbReference>
<evidence type="ECO:0000256" key="3">
    <source>
        <dbReference type="ARBA" id="ARBA00023002"/>
    </source>
</evidence>
<dbReference type="STRING" id="58919.A0A316Z365"/>
<dbReference type="InterPro" id="IPR002347">
    <property type="entry name" value="SDR_fam"/>
</dbReference>
<name>A0A316Z365_9BASI</name>
<evidence type="ECO:0000313" key="4">
    <source>
        <dbReference type="EMBL" id="PWN96237.1"/>
    </source>
</evidence>
<dbReference type="PANTHER" id="PTHR24322:SF736">
    <property type="entry name" value="RETINOL DEHYDROGENASE 10"/>
    <property type="match status" value="1"/>
</dbReference>
<dbReference type="PRINTS" id="PR00081">
    <property type="entry name" value="GDHRDH"/>
</dbReference>
<dbReference type="GeneID" id="37270589"/>
<dbReference type="RefSeq" id="XP_025596516.1">
    <property type="nucleotide sequence ID" value="XM_025743045.1"/>
</dbReference>
<evidence type="ECO:0000256" key="1">
    <source>
        <dbReference type="ARBA" id="ARBA00006484"/>
    </source>
</evidence>
<keyword evidence="3" id="KW-0560">Oxidoreductase</keyword>
<sequence length="343" mass="37751">MPLSVDTLVSLVRLTVAHPASLLAFLAYRYQQNAGSIPRDGLVTTAYVCLALYASSWLNNRLRNGLLPLARLNAKTWPQELVFVTGGAAGIGKLTAERLAHKGAKVAAVDVVDFKPEHANIKTYKCDISDIEALQAVREQIVKDFGLQVTMVANIAGINNQKLILDLTARDVDRMLNVNLKSHFWTAQVFLPAMVKRKRGHFLSVSSTMGLVGICHQSDYVAAKHGILGMHESLHYELQKMYKTPHVRTSTVVIGHTRTALFNTFDVGVVGRFLSPLLEPSAVADRIVAQFERQDGGMILMPFTNELLPGIKGFPYWLRNVLQATSGADGAYTSRPSREQLGE</sequence>
<dbReference type="Proteomes" id="UP000245946">
    <property type="component" value="Unassembled WGS sequence"/>
</dbReference>
<keyword evidence="2" id="KW-0521">NADP</keyword>
<comment type="similarity">
    <text evidence="1">Belongs to the short-chain dehydrogenases/reductases (SDR) family.</text>
</comment>
<evidence type="ECO:0000313" key="5">
    <source>
        <dbReference type="Proteomes" id="UP000245946"/>
    </source>
</evidence>
<organism evidence="4 5">
    <name type="scientific">Tilletiopsis washingtonensis</name>
    <dbReference type="NCBI Taxonomy" id="58919"/>
    <lineage>
        <taxon>Eukaryota</taxon>
        <taxon>Fungi</taxon>
        <taxon>Dikarya</taxon>
        <taxon>Basidiomycota</taxon>
        <taxon>Ustilaginomycotina</taxon>
        <taxon>Exobasidiomycetes</taxon>
        <taxon>Entylomatales</taxon>
        <taxon>Entylomatales incertae sedis</taxon>
        <taxon>Tilletiopsis</taxon>
    </lineage>
</organism>
<reference evidence="4 5" key="1">
    <citation type="journal article" date="2018" name="Mol. Biol. Evol.">
        <title>Broad Genomic Sampling Reveals a Smut Pathogenic Ancestry of the Fungal Clade Ustilaginomycotina.</title>
        <authorList>
            <person name="Kijpornyongpan T."/>
            <person name="Mondo S.J."/>
            <person name="Barry K."/>
            <person name="Sandor L."/>
            <person name="Lee J."/>
            <person name="Lipzen A."/>
            <person name="Pangilinan J."/>
            <person name="LaButti K."/>
            <person name="Hainaut M."/>
            <person name="Henrissat B."/>
            <person name="Grigoriev I.V."/>
            <person name="Spatafora J.W."/>
            <person name="Aime M.C."/>
        </authorList>
    </citation>
    <scope>NUCLEOTIDE SEQUENCE [LARGE SCALE GENOMIC DNA]</scope>
    <source>
        <strain evidence="4 5">MCA 4186</strain>
    </source>
</reference>
<dbReference type="PROSITE" id="PS00061">
    <property type="entry name" value="ADH_SHORT"/>
    <property type="match status" value="1"/>
</dbReference>
<dbReference type="InterPro" id="IPR036291">
    <property type="entry name" value="NAD(P)-bd_dom_sf"/>
</dbReference>
<keyword evidence="5" id="KW-1185">Reference proteome</keyword>
<protein>
    <submittedName>
        <fullName evidence="4">NAD(P)-binding protein</fullName>
    </submittedName>
</protein>
<dbReference type="OrthoDB" id="10253736at2759"/>
<dbReference type="GO" id="GO:0016616">
    <property type="term" value="F:oxidoreductase activity, acting on the CH-OH group of donors, NAD or NADP as acceptor"/>
    <property type="evidence" value="ECO:0007669"/>
    <property type="project" value="TreeGrafter"/>
</dbReference>
<evidence type="ECO:0000256" key="2">
    <source>
        <dbReference type="ARBA" id="ARBA00022857"/>
    </source>
</evidence>
<proteinExistence type="inferred from homology"/>
<dbReference type="AlphaFoldDB" id="A0A316Z365"/>
<dbReference type="Gene3D" id="3.40.50.720">
    <property type="entry name" value="NAD(P)-binding Rossmann-like Domain"/>
    <property type="match status" value="1"/>
</dbReference>
<dbReference type="EMBL" id="KZ819300">
    <property type="protein sequence ID" value="PWN96237.1"/>
    <property type="molecule type" value="Genomic_DNA"/>
</dbReference>